<dbReference type="EMBL" id="JAIWYP010000003">
    <property type="protein sequence ID" value="KAH3856278.1"/>
    <property type="molecule type" value="Genomic_DNA"/>
</dbReference>
<keyword evidence="2" id="KW-1185">Reference proteome</keyword>
<sequence>MYIYRQETQTFCVEINGTNSRDLCSHFSPWKPHFGSSRGGPPFLHLISRNRFNSYTKDNVVITSYDMAAKNSFSSYTKDKAAITLYDMAVKE</sequence>
<comment type="caution">
    <text evidence="1">The sequence shown here is derived from an EMBL/GenBank/DDBJ whole genome shotgun (WGS) entry which is preliminary data.</text>
</comment>
<evidence type="ECO:0000313" key="1">
    <source>
        <dbReference type="EMBL" id="KAH3856278.1"/>
    </source>
</evidence>
<proteinExistence type="predicted"/>
<dbReference type="AlphaFoldDB" id="A0A9D4LEJ7"/>
<accession>A0A9D4LEJ7</accession>
<reference evidence="1" key="1">
    <citation type="journal article" date="2019" name="bioRxiv">
        <title>The Genome of the Zebra Mussel, Dreissena polymorpha: A Resource for Invasive Species Research.</title>
        <authorList>
            <person name="McCartney M.A."/>
            <person name="Auch B."/>
            <person name="Kono T."/>
            <person name="Mallez S."/>
            <person name="Zhang Y."/>
            <person name="Obille A."/>
            <person name="Becker A."/>
            <person name="Abrahante J.E."/>
            <person name="Garbe J."/>
            <person name="Badalamenti J.P."/>
            <person name="Herman A."/>
            <person name="Mangelson H."/>
            <person name="Liachko I."/>
            <person name="Sullivan S."/>
            <person name="Sone E.D."/>
            <person name="Koren S."/>
            <person name="Silverstein K.A.T."/>
            <person name="Beckman K.B."/>
            <person name="Gohl D.M."/>
        </authorList>
    </citation>
    <scope>NUCLEOTIDE SEQUENCE</scope>
    <source>
        <strain evidence="1">Duluth1</strain>
        <tissue evidence="1">Whole animal</tissue>
    </source>
</reference>
<dbReference type="Proteomes" id="UP000828390">
    <property type="component" value="Unassembled WGS sequence"/>
</dbReference>
<protein>
    <submittedName>
        <fullName evidence="1">Uncharacterized protein</fullName>
    </submittedName>
</protein>
<reference evidence="1" key="2">
    <citation type="submission" date="2020-11" db="EMBL/GenBank/DDBJ databases">
        <authorList>
            <person name="McCartney M.A."/>
            <person name="Auch B."/>
            <person name="Kono T."/>
            <person name="Mallez S."/>
            <person name="Becker A."/>
            <person name="Gohl D.M."/>
            <person name="Silverstein K.A.T."/>
            <person name="Koren S."/>
            <person name="Bechman K.B."/>
            <person name="Herman A."/>
            <person name="Abrahante J.E."/>
            <person name="Garbe J."/>
        </authorList>
    </citation>
    <scope>NUCLEOTIDE SEQUENCE</scope>
    <source>
        <strain evidence="1">Duluth1</strain>
        <tissue evidence="1">Whole animal</tissue>
    </source>
</reference>
<organism evidence="1 2">
    <name type="scientific">Dreissena polymorpha</name>
    <name type="common">Zebra mussel</name>
    <name type="synonym">Mytilus polymorpha</name>
    <dbReference type="NCBI Taxonomy" id="45954"/>
    <lineage>
        <taxon>Eukaryota</taxon>
        <taxon>Metazoa</taxon>
        <taxon>Spiralia</taxon>
        <taxon>Lophotrochozoa</taxon>
        <taxon>Mollusca</taxon>
        <taxon>Bivalvia</taxon>
        <taxon>Autobranchia</taxon>
        <taxon>Heteroconchia</taxon>
        <taxon>Euheterodonta</taxon>
        <taxon>Imparidentia</taxon>
        <taxon>Neoheterodontei</taxon>
        <taxon>Myida</taxon>
        <taxon>Dreissenoidea</taxon>
        <taxon>Dreissenidae</taxon>
        <taxon>Dreissena</taxon>
    </lineage>
</organism>
<gene>
    <name evidence="1" type="ORF">DPMN_098863</name>
</gene>
<name>A0A9D4LEJ7_DREPO</name>
<evidence type="ECO:0000313" key="2">
    <source>
        <dbReference type="Proteomes" id="UP000828390"/>
    </source>
</evidence>